<evidence type="ECO:0000313" key="2">
    <source>
        <dbReference type="Proteomes" id="UP000824211"/>
    </source>
</evidence>
<organism evidence="1 2">
    <name type="scientific">Candidatus Faecalibacterium faecipullorum</name>
    <dbReference type="NCBI Taxonomy" id="2838578"/>
    <lineage>
        <taxon>Bacteria</taxon>
        <taxon>Bacillati</taxon>
        <taxon>Bacillota</taxon>
        <taxon>Clostridia</taxon>
        <taxon>Eubacteriales</taxon>
        <taxon>Oscillospiraceae</taxon>
        <taxon>Faecalibacterium</taxon>
    </lineage>
</organism>
<dbReference type="InterPro" id="IPR043740">
    <property type="entry name" value="DUF5685"/>
</dbReference>
<proteinExistence type="predicted"/>
<sequence length="290" mass="32983">MTTGKLHPYLPELSIRDYNTYLRYMRGVAYQTYLDYGMVTYGVLPNKGGVLALLADSLAGRQATCRSVRLPGSLMHVPIMCQTRGIRLAAQIDVLMNWHRLQDRRSEELPLAQKLEKVTQRLTLQNAFQKAAEEEPALERIFCQQQAQAIAQQQLRGQNYAVASEPMSNVYGALFSLLASDDPVQRKNMRYIGSCIGKAFYLLDKAQRHEQDKKEDRYNVFLANGLSREAAQENARRQAIAAINDLSRVYSLMDFKLNRSLLDNIMILGLRDAVDPLEHGGWDLDWELPS</sequence>
<dbReference type="EMBL" id="DWXX01000044">
    <property type="protein sequence ID" value="HJB58547.1"/>
    <property type="molecule type" value="Genomic_DNA"/>
</dbReference>
<dbReference type="AlphaFoldDB" id="A0A9D2MDB2"/>
<reference evidence="1" key="2">
    <citation type="submission" date="2021-04" db="EMBL/GenBank/DDBJ databases">
        <authorList>
            <person name="Gilroy R."/>
        </authorList>
    </citation>
    <scope>NUCLEOTIDE SEQUENCE</scope>
    <source>
        <strain evidence="1">ChiHjej9B8-13557</strain>
    </source>
</reference>
<accession>A0A9D2MDB2</accession>
<protein>
    <submittedName>
        <fullName evidence="1">Uncharacterized protein</fullName>
    </submittedName>
</protein>
<name>A0A9D2MDB2_9FIRM</name>
<dbReference type="Proteomes" id="UP000824211">
    <property type="component" value="Unassembled WGS sequence"/>
</dbReference>
<evidence type="ECO:0000313" key="1">
    <source>
        <dbReference type="EMBL" id="HJB58547.1"/>
    </source>
</evidence>
<comment type="caution">
    <text evidence="1">The sequence shown here is derived from an EMBL/GenBank/DDBJ whole genome shotgun (WGS) entry which is preliminary data.</text>
</comment>
<dbReference type="Pfam" id="PF18937">
    <property type="entry name" value="DUF5685"/>
    <property type="match status" value="1"/>
</dbReference>
<gene>
    <name evidence="1" type="ORF">H9771_02615</name>
</gene>
<reference evidence="1" key="1">
    <citation type="journal article" date="2021" name="PeerJ">
        <title>Extensive microbial diversity within the chicken gut microbiome revealed by metagenomics and culture.</title>
        <authorList>
            <person name="Gilroy R."/>
            <person name="Ravi A."/>
            <person name="Getino M."/>
            <person name="Pursley I."/>
            <person name="Horton D.L."/>
            <person name="Alikhan N.F."/>
            <person name="Baker D."/>
            <person name="Gharbi K."/>
            <person name="Hall N."/>
            <person name="Watson M."/>
            <person name="Adriaenssens E.M."/>
            <person name="Foster-Nyarko E."/>
            <person name="Jarju S."/>
            <person name="Secka A."/>
            <person name="Antonio M."/>
            <person name="Oren A."/>
            <person name="Chaudhuri R.R."/>
            <person name="La Ragione R."/>
            <person name="Hildebrand F."/>
            <person name="Pallen M.J."/>
        </authorList>
    </citation>
    <scope>NUCLEOTIDE SEQUENCE</scope>
    <source>
        <strain evidence="1">ChiHjej9B8-13557</strain>
    </source>
</reference>